<dbReference type="Proteomes" id="UP000178759">
    <property type="component" value="Unassembled WGS sequence"/>
</dbReference>
<protein>
    <recommendedName>
        <fullName evidence="4">Transglycosylase SLT domain-containing protein</fullName>
    </recommendedName>
</protein>
<organism evidence="2 3">
    <name type="scientific">Candidatus Gottesmanbacteria bacterium RIFCSPLOWO2_01_FULL_43_11b</name>
    <dbReference type="NCBI Taxonomy" id="1798392"/>
    <lineage>
        <taxon>Bacteria</taxon>
        <taxon>Candidatus Gottesmaniibacteriota</taxon>
    </lineage>
</organism>
<dbReference type="AlphaFoldDB" id="A0A1F6AHB9"/>
<evidence type="ECO:0008006" key="4">
    <source>
        <dbReference type="Google" id="ProtNLM"/>
    </source>
</evidence>
<proteinExistence type="predicted"/>
<accession>A0A1F6AHB9</accession>
<reference evidence="2 3" key="1">
    <citation type="journal article" date="2016" name="Nat. Commun.">
        <title>Thousands of microbial genomes shed light on interconnected biogeochemical processes in an aquifer system.</title>
        <authorList>
            <person name="Anantharaman K."/>
            <person name="Brown C.T."/>
            <person name="Hug L.A."/>
            <person name="Sharon I."/>
            <person name="Castelle C.J."/>
            <person name="Probst A.J."/>
            <person name="Thomas B.C."/>
            <person name="Singh A."/>
            <person name="Wilkins M.J."/>
            <person name="Karaoz U."/>
            <person name="Brodie E.L."/>
            <person name="Williams K.H."/>
            <person name="Hubbard S.S."/>
            <person name="Banfield J.F."/>
        </authorList>
    </citation>
    <scope>NUCLEOTIDE SEQUENCE [LARGE SCALE GENOMIC DNA]</scope>
</reference>
<evidence type="ECO:0000313" key="2">
    <source>
        <dbReference type="EMBL" id="OGG23852.1"/>
    </source>
</evidence>
<keyword evidence="1" id="KW-0732">Signal</keyword>
<dbReference type="STRING" id="1798392.A3A79_01450"/>
<dbReference type="EMBL" id="MFJV01000001">
    <property type="protein sequence ID" value="OGG23852.1"/>
    <property type="molecule type" value="Genomic_DNA"/>
</dbReference>
<gene>
    <name evidence="2" type="ORF">A3A79_01450</name>
</gene>
<evidence type="ECO:0000313" key="3">
    <source>
        <dbReference type="Proteomes" id="UP000178759"/>
    </source>
</evidence>
<name>A0A1F6AHB9_9BACT</name>
<evidence type="ECO:0000256" key="1">
    <source>
        <dbReference type="SAM" id="SignalP"/>
    </source>
</evidence>
<comment type="caution">
    <text evidence="2">The sequence shown here is derived from an EMBL/GenBank/DDBJ whole genome shotgun (WGS) entry which is preliminary data.</text>
</comment>
<sequence length="597" mass="64970">MKRMLFLALILIFFFQVVFPTSVLAEETQSIFENTDTSQDQGNPHSFATMRLTPFQSVLGALGTPFNWSIVGNVIPSVSSEDEKNFTDLTPFVDHFTSPMSWLVPGYFTLTKPYIPFTTGQPSSYHYCAILLIDAPHVLTVGPYYFVTTKPEITEDIPWRPPLYEKLQFFGTIWSGFAMGANEDGTLNFDKPKRLISGMDTAACGRRDQPIDQEPVTQNVRQEAYFSEGYIDSHVTDNVLMWVVQKIKDTFGRIIETFGEWVCCETLNIPLKIRLTEKGEDSGSHLLSLASYDATDRELADDVSKHTRTQTDGSNATLVPFSQRKDLIGWSGTPNNVKLAAVDAGTNYVKPETGVNRFIETTKQAECAKHSYQVINGKGAVPAAYAIGGKIPIADSCAAPSLTPGAGDVCGVASAYNIPCCQLKGVMELETGSGANTGNGSCSTSQGNFNCCTGVGCGPAQISCGQYDAYAGGDNLDLCSPEGSAELLSRAMLLKLCQADGKCDSYNWTKWGEFVKKNYQVDDGDYTAAAYFHGLQNGCTVSGCTQYRWGAGKGYCDAVESYCTTGQVLPDNTAPEFCEECNQEVINSGLPPMQCSP</sequence>
<feature type="chain" id="PRO_5009522977" description="Transglycosylase SLT domain-containing protein" evidence="1">
    <location>
        <begin position="26"/>
        <end position="597"/>
    </location>
</feature>
<feature type="signal peptide" evidence="1">
    <location>
        <begin position="1"/>
        <end position="25"/>
    </location>
</feature>